<organism evidence="3">
    <name type="scientific">Capitella teleta</name>
    <name type="common">Polychaete worm</name>
    <dbReference type="NCBI Taxonomy" id="283909"/>
    <lineage>
        <taxon>Eukaryota</taxon>
        <taxon>Metazoa</taxon>
        <taxon>Spiralia</taxon>
        <taxon>Lophotrochozoa</taxon>
        <taxon>Annelida</taxon>
        <taxon>Polychaeta</taxon>
        <taxon>Sedentaria</taxon>
        <taxon>Scolecida</taxon>
        <taxon>Capitellidae</taxon>
        <taxon>Capitella</taxon>
    </lineage>
</organism>
<keyword evidence="5" id="KW-1185">Reference proteome</keyword>
<dbReference type="AlphaFoldDB" id="R7VB43"/>
<evidence type="ECO:0000313" key="3">
    <source>
        <dbReference type="EMBL" id="ELU12925.1"/>
    </source>
</evidence>
<dbReference type="EMBL" id="AMQN01000785">
    <property type="status" value="NOT_ANNOTATED_CDS"/>
    <property type="molecule type" value="Genomic_DNA"/>
</dbReference>
<dbReference type="SMART" id="SM00233">
    <property type="entry name" value="PH"/>
    <property type="match status" value="1"/>
</dbReference>
<dbReference type="EnsemblMetazoa" id="CapteT155422">
    <property type="protein sequence ID" value="CapteP155422"/>
    <property type="gene ID" value="CapteG155422"/>
</dbReference>
<dbReference type="Proteomes" id="UP000014760">
    <property type="component" value="Unassembled WGS sequence"/>
</dbReference>
<dbReference type="PROSITE" id="PS50003">
    <property type="entry name" value="PH_DOMAIN"/>
    <property type="match status" value="1"/>
</dbReference>
<dbReference type="PANTHER" id="PTHR14383">
    <property type="entry name" value="SWAP-70 RECOMBINASE"/>
    <property type="match status" value="1"/>
</dbReference>
<feature type="coiled-coil region" evidence="1">
    <location>
        <begin position="138"/>
        <end position="364"/>
    </location>
</feature>
<name>R7VB43_CAPTE</name>
<feature type="domain" description="PH" evidence="2">
    <location>
        <begin position="1"/>
        <end position="107"/>
    </location>
</feature>
<evidence type="ECO:0000259" key="2">
    <source>
        <dbReference type="PROSITE" id="PS50003"/>
    </source>
</evidence>
<dbReference type="OMA" id="ANEDMGM"/>
<reference evidence="3 5" key="2">
    <citation type="journal article" date="2013" name="Nature">
        <title>Insights into bilaterian evolution from three spiralian genomes.</title>
        <authorList>
            <person name="Simakov O."/>
            <person name="Marletaz F."/>
            <person name="Cho S.J."/>
            <person name="Edsinger-Gonzales E."/>
            <person name="Havlak P."/>
            <person name="Hellsten U."/>
            <person name="Kuo D.H."/>
            <person name="Larsson T."/>
            <person name="Lv J."/>
            <person name="Arendt D."/>
            <person name="Savage R."/>
            <person name="Osoegawa K."/>
            <person name="de Jong P."/>
            <person name="Grimwood J."/>
            <person name="Chapman J.A."/>
            <person name="Shapiro H."/>
            <person name="Aerts A."/>
            <person name="Otillar R.P."/>
            <person name="Terry A.Y."/>
            <person name="Boore J.L."/>
            <person name="Grigoriev I.V."/>
            <person name="Lindberg D.R."/>
            <person name="Seaver E.C."/>
            <person name="Weisblat D.A."/>
            <person name="Putnam N.H."/>
            <person name="Rokhsar D.S."/>
        </authorList>
    </citation>
    <scope>NUCLEOTIDE SEQUENCE</scope>
    <source>
        <strain evidence="3 5">I ESC-2004</strain>
    </source>
</reference>
<gene>
    <name evidence="3" type="ORF">CAPTEDRAFT_155422</name>
</gene>
<protein>
    <recommendedName>
        <fullName evidence="2">PH domain-containing protein</fullName>
    </recommendedName>
</protein>
<proteinExistence type="predicted"/>
<sequence>MFGSLVKKPFGHSSNKWSRRFFVIKDGFVLYYPDNERKEFERKKGCFNIHPRGILPLGGCSVQPYSEPGHPFAISIRSEELDGCMILGADTEYERDKWIQIITQSTRITWNNARLGDSMIEHLESQGLQMAQEKQVYFDKLQTEVMALHDEKQKTEELERINVALEEERQKIEKLSESLKDEYSKMKSELEVTLDAMKSVEDDKQKLHSTSNELQHQLEELESEKSKIILQMSRHQSETQKLSEEKKSLSDTTKALTLNLQQIESQTQALLQEKSEAEHRLQEKEAHACQLEEEKANITEHTQELQDYIKDLSAQKALTEAELKEEVIARLEAERRLQEAEESLKRLEKAVVGQRAQKEDSEKVISFMVFFTAGFFENLAFEAQLDSDKSFMIKNSLHARKTMVRRAKTMRFEANR</sequence>
<dbReference type="InterPro" id="IPR011993">
    <property type="entry name" value="PH-like_dom_sf"/>
</dbReference>
<reference evidence="4" key="3">
    <citation type="submission" date="2015-06" db="UniProtKB">
        <authorList>
            <consortium name="EnsemblMetazoa"/>
        </authorList>
    </citation>
    <scope>IDENTIFICATION</scope>
</reference>
<keyword evidence="1" id="KW-0175">Coiled coil</keyword>
<dbReference type="HOGENOM" id="CLU_035364_0_0_1"/>
<feature type="non-terminal residue" evidence="3">
    <location>
        <position position="416"/>
    </location>
</feature>
<dbReference type="Pfam" id="PF00169">
    <property type="entry name" value="PH"/>
    <property type="match status" value="1"/>
</dbReference>
<evidence type="ECO:0000313" key="5">
    <source>
        <dbReference type="Proteomes" id="UP000014760"/>
    </source>
</evidence>
<accession>R7VB43</accession>
<dbReference type="PANTHER" id="PTHR14383:SF1">
    <property type="entry name" value="PLECKSTRIN HOMOLOGY DOMAIN-CONTAINING FAMILY D MEMBER 1"/>
    <property type="match status" value="1"/>
</dbReference>
<evidence type="ECO:0000313" key="4">
    <source>
        <dbReference type="EnsemblMetazoa" id="CapteP155422"/>
    </source>
</evidence>
<dbReference type="EMBL" id="KB295623">
    <property type="protein sequence ID" value="ELU12925.1"/>
    <property type="molecule type" value="Genomic_DNA"/>
</dbReference>
<dbReference type="STRING" id="283909.R7VB43"/>
<evidence type="ECO:0000256" key="1">
    <source>
        <dbReference type="SAM" id="Coils"/>
    </source>
</evidence>
<dbReference type="Gene3D" id="2.30.29.30">
    <property type="entry name" value="Pleckstrin-homology domain (PH domain)/Phosphotyrosine-binding domain (PTB)"/>
    <property type="match status" value="1"/>
</dbReference>
<dbReference type="InterPro" id="IPR001849">
    <property type="entry name" value="PH_domain"/>
</dbReference>
<dbReference type="SUPFAM" id="SSF50729">
    <property type="entry name" value="PH domain-like"/>
    <property type="match status" value="1"/>
</dbReference>
<reference evidence="5" key="1">
    <citation type="submission" date="2012-12" db="EMBL/GenBank/DDBJ databases">
        <authorList>
            <person name="Hellsten U."/>
            <person name="Grimwood J."/>
            <person name="Chapman J.A."/>
            <person name="Shapiro H."/>
            <person name="Aerts A."/>
            <person name="Otillar R.P."/>
            <person name="Terry A.Y."/>
            <person name="Boore J.L."/>
            <person name="Simakov O."/>
            <person name="Marletaz F."/>
            <person name="Cho S.-J."/>
            <person name="Edsinger-Gonzales E."/>
            <person name="Havlak P."/>
            <person name="Kuo D.-H."/>
            <person name="Larsson T."/>
            <person name="Lv J."/>
            <person name="Arendt D."/>
            <person name="Savage R."/>
            <person name="Osoegawa K."/>
            <person name="de Jong P."/>
            <person name="Lindberg D.R."/>
            <person name="Seaver E.C."/>
            <person name="Weisblat D.A."/>
            <person name="Putnam N.H."/>
            <person name="Grigoriev I.V."/>
            <person name="Rokhsar D.S."/>
        </authorList>
    </citation>
    <scope>NUCLEOTIDE SEQUENCE</scope>
    <source>
        <strain evidence="5">I ESC-2004</strain>
    </source>
</reference>
<dbReference type="OrthoDB" id="185175at2759"/>